<proteinExistence type="predicted"/>
<protein>
    <submittedName>
        <fullName evidence="2">Uncharacterized protein</fullName>
    </submittedName>
</protein>
<gene>
    <name evidence="2" type="ORF">EV702DRAFT_1075275</name>
</gene>
<evidence type="ECO:0000313" key="3">
    <source>
        <dbReference type="Proteomes" id="UP000714275"/>
    </source>
</evidence>
<dbReference type="OrthoDB" id="2608106at2759"/>
<reference evidence="2" key="1">
    <citation type="journal article" date="2020" name="New Phytol.">
        <title>Comparative genomics reveals dynamic genome evolution in host specialist ectomycorrhizal fungi.</title>
        <authorList>
            <person name="Lofgren L.A."/>
            <person name="Nguyen N.H."/>
            <person name="Vilgalys R."/>
            <person name="Ruytinx J."/>
            <person name="Liao H.L."/>
            <person name="Branco S."/>
            <person name="Kuo A."/>
            <person name="LaButti K."/>
            <person name="Lipzen A."/>
            <person name="Andreopoulos W."/>
            <person name="Pangilinan J."/>
            <person name="Riley R."/>
            <person name="Hundley H."/>
            <person name="Na H."/>
            <person name="Barry K."/>
            <person name="Grigoriev I.V."/>
            <person name="Stajich J.E."/>
            <person name="Kennedy P.G."/>
        </authorList>
    </citation>
    <scope>NUCLEOTIDE SEQUENCE</scope>
    <source>
        <strain evidence="2">DOB743</strain>
    </source>
</reference>
<evidence type="ECO:0000313" key="2">
    <source>
        <dbReference type="EMBL" id="KAG1781276.1"/>
    </source>
</evidence>
<sequence>MMFTARFAMLALLAFLTGANAGCATCQETLEVNGVATYELVSSYVRSENGFTVCDYVDNKNGDEVTCEYTNVGLLEDGDSYCPQWSRMDGYGC</sequence>
<keyword evidence="3" id="KW-1185">Reference proteome</keyword>
<dbReference type="Proteomes" id="UP000714275">
    <property type="component" value="Unassembled WGS sequence"/>
</dbReference>
<accession>A0A9P7D7D3</accession>
<dbReference type="EMBL" id="JABBWD010000006">
    <property type="protein sequence ID" value="KAG1781276.1"/>
    <property type="molecule type" value="Genomic_DNA"/>
</dbReference>
<dbReference type="AlphaFoldDB" id="A0A9P7D7D3"/>
<evidence type="ECO:0000256" key="1">
    <source>
        <dbReference type="SAM" id="SignalP"/>
    </source>
</evidence>
<organism evidence="2 3">
    <name type="scientific">Suillus placidus</name>
    <dbReference type="NCBI Taxonomy" id="48579"/>
    <lineage>
        <taxon>Eukaryota</taxon>
        <taxon>Fungi</taxon>
        <taxon>Dikarya</taxon>
        <taxon>Basidiomycota</taxon>
        <taxon>Agaricomycotina</taxon>
        <taxon>Agaricomycetes</taxon>
        <taxon>Agaricomycetidae</taxon>
        <taxon>Boletales</taxon>
        <taxon>Suillineae</taxon>
        <taxon>Suillaceae</taxon>
        <taxon>Suillus</taxon>
    </lineage>
</organism>
<feature type="signal peptide" evidence="1">
    <location>
        <begin position="1"/>
        <end position="21"/>
    </location>
</feature>
<keyword evidence="1" id="KW-0732">Signal</keyword>
<feature type="chain" id="PRO_5040346772" evidence="1">
    <location>
        <begin position="22"/>
        <end position="93"/>
    </location>
</feature>
<name>A0A9P7D7D3_9AGAM</name>
<comment type="caution">
    <text evidence="2">The sequence shown here is derived from an EMBL/GenBank/DDBJ whole genome shotgun (WGS) entry which is preliminary data.</text>
</comment>